<comment type="caution">
    <text evidence="1">The sequence shown here is derived from an EMBL/GenBank/DDBJ whole genome shotgun (WGS) entry which is preliminary data.</text>
</comment>
<dbReference type="SUPFAM" id="SSF50978">
    <property type="entry name" value="WD40 repeat-like"/>
    <property type="match status" value="1"/>
</dbReference>
<dbReference type="Proteomes" id="UP001140217">
    <property type="component" value="Unassembled WGS sequence"/>
</dbReference>
<dbReference type="Pfam" id="PF00400">
    <property type="entry name" value="WD40"/>
    <property type="match status" value="1"/>
</dbReference>
<dbReference type="InterPro" id="IPR051150">
    <property type="entry name" value="SWT21/TCAB1_mRNA_Telomere"/>
</dbReference>
<dbReference type="PANTHER" id="PTHR13211">
    <property type="entry name" value="TELOMERASE CAJAL BODY PROTEIN 1"/>
    <property type="match status" value="1"/>
</dbReference>
<reference evidence="1" key="1">
    <citation type="submission" date="2022-07" db="EMBL/GenBank/DDBJ databases">
        <title>Phylogenomic reconstructions and comparative analyses of Kickxellomycotina fungi.</title>
        <authorList>
            <person name="Reynolds N.K."/>
            <person name="Stajich J.E."/>
            <person name="Barry K."/>
            <person name="Grigoriev I.V."/>
            <person name="Crous P."/>
            <person name="Smith M.E."/>
        </authorList>
    </citation>
    <scope>NUCLEOTIDE SEQUENCE</scope>
    <source>
        <strain evidence="1">NBRC 105414</strain>
    </source>
</reference>
<dbReference type="EMBL" id="JANBUL010000009">
    <property type="protein sequence ID" value="KAJ2785633.1"/>
    <property type="molecule type" value="Genomic_DNA"/>
</dbReference>
<name>A0A9W8LMV7_9FUNG</name>
<dbReference type="SMART" id="SM00320">
    <property type="entry name" value="WD40"/>
    <property type="match status" value="4"/>
</dbReference>
<keyword evidence="2" id="KW-1185">Reference proteome</keyword>
<evidence type="ECO:0000313" key="1">
    <source>
        <dbReference type="EMBL" id="KAJ2785633.1"/>
    </source>
</evidence>
<dbReference type="InterPro" id="IPR001680">
    <property type="entry name" value="WD40_rpt"/>
</dbReference>
<dbReference type="InterPro" id="IPR036322">
    <property type="entry name" value="WD40_repeat_dom_sf"/>
</dbReference>
<gene>
    <name evidence="1" type="ORF">H4R18_000449</name>
</gene>
<accession>A0A9W8LMV7</accession>
<dbReference type="PANTHER" id="PTHR13211:SF0">
    <property type="entry name" value="TELOMERASE CAJAL BODY PROTEIN 1"/>
    <property type="match status" value="1"/>
</dbReference>
<dbReference type="AlphaFoldDB" id="A0A9W8LMV7"/>
<dbReference type="InterPro" id="IPR015943">
    <property type="entry name" value="WD40/YVTN_repeat-like_dom_sf"/>
</dbReference>
<protein>
    <submittedName>
        <fullName evidence="1">Uncharacterized protein</fullName>
    </submittedName>
</protein>
<organism evidence="1 2">
    <name type="scientific">Coemansia javaensis</name>
    <dbReference type="NCBI Taxonomy" id="2761396"/>
    <lineage>
        <taxon>Eukaryota</taxon>
        <taxon>Fungi</taxon>
        <taxon>Fungi incertae sedis</taxon>
        <taxon>Zoopagomycota</taxon>
        <taxon>Kickxellomycotina</taxon>
        <taxon>Kickxellomycetes</taxon>
        <taxon>Kickxellales</taxon>
        <taxon>Kickxellaceae</taxon>
        <taxon>Coemansia</taxon>
    </lineage>
</organism>
<proteinExistence type="predicted"/>
<evidence type="ECO:0000313" key="2">
    <source>
        <dbReference type="Proteomes" id="UP001140217"/>
    </source>
</evidence>
<dbReference type="OrthoDB" id="239865at2759"/>
<dbReference type="Gene3D" id="2.130.10.10">
    <property type="entry name" value="YVTN repeat-like/Quinoprotein amine dehydrogenase"/>
    <property type="match status" value="2"/>
</dbReference>
<sequence>MGADPSYLYEYCGLGEHHAIACVAQTGQEPSPFRSARWSPDGTTVAASADDNALRLYDLSAAVQRYAAQEGGAPEACGPAAVVAHGGTLLDYAWYPYMARHDPATCCLVESVRDHPVQLRDSGAAGGVRASYAAYDAADVLMSAGAVAFSADGASVFAGYARHLARFDVQRPGLPVDLALTSPTRRSRDGIKGALSCVAPAQSAMVACASFGGYLGLAGSGGALEAVWRVPREYGGGSGVTELRWAPNGVALWAASRHSQHIVAWDIRDLRGPCAALRRECSTAQRMGFDFDATGRHLVAGEMDGSVAVHEIAAAAADDARPAARVRRAHADLVAAVSAHPFYPLLASASGQRRFAGPDDTPPPPPDHSLRIWAVPAGYVS</sequence>